<feature type="domain" description="Thioredoxin" evidence="5">
    <location>
        <begin position="365"/>
        <end position="525"/>
    </location>
</feature>
<dbReference type="GO" id="GO:0030313">
    <property type="term" value="C:cell envelope"/>
    <property type="evidence" value="ECO:0007669"/>
    <property type="project" value="UniProtKB-SubCell"/>
</dbReference>
<dbReference type="InterPro" id="IPR012336">
    <property type="entry name" value="Thioredoxin-like_fold"/>
</dbReference>
<proteinExistence type="predicted"/>
<keyword evidence="4" id="KW-0676">Redox-active center</keyword>
<dbReference type="AlphaFoldDB" id="A0A9X2KWU4"/>
<protein>
    <submittedName>
        <fullName evidence="6">Thioredoxin-like domain-containing protein</fullName>
    </submittedName>
</protein>
<name>A0A9X2KWU4_9FLAO</name>
<reference evidence="6" key="1">
    <citation type="submission" date="2022-07" db="EMBL/GenBank/DDBJ databases">
        <title>Gramela sediminis sp. nov., isolated from deep-sea sediment of the Indian Ocean.</title>
        <authorList>
            <person name="Shi H."/>
        </authorList>
    </citation>
    <scope>NUCLEOTIDE SEQUENCE</scope>
    <source>
        <strain evidence="6">GC03-9</strain>
    </source>
</reference>
<keyword evidence="7" id="KW-1185">Reference proteome</keyword>
<dbReference type="PANTHER" id="PTHR42852">
    <property type="entry name" value="THIOL:DISULFIDE INTERCHANGE PROTEIN DSBE"/>
    <property type="match status" value="1"/>
</dbReference>
<evidence type="ECO:0000259" key="5">
    <source>
        <dbReference type="PROSITE" id="PS51352"/>
    </source>
</evidence>
<evidence type="ECO:0000256" key="1">
    <source>
        <dbReference type="ARBA" id="ARBA00004196"/>
    </source>
</evidence>
<dbReference type="Gene3D" id="3.40.30.10">
    <property type="entry name" value="Glutaredoxin"/>
    <property type="match status" value="1"/>
</dbReference>
<comment type="subcellular location">
    <subcellularLocation>
        <location evidence="1">Cell envelope</location>
    </subcellularLocation>
</comment>
<dbReference type="SUPFAM" id="SSF52833">
    <property type="entry name" value="Thioredoxin-like"/>
    <property type="match status" value="1"/>
</dbReference>
<accession>A0A9X2KWU4</accession>
<dbReference type="GO" id="GO:0017004">
    <property type="term" value="P:cytochrome complex assembly"/>
    <property type="evidence" value="ECO:0007669"/>
    <property type="project" value="UniProtKB-KW"/>
</dbReference>
<comment type="caution">
    <text evidence="6">The sequence shown here is derived from an EMBL/GenBank/DDBJ whole genome shotgun (WGS) entry which is preliminary data.</text>
</comment>
<sequence length="526" mass="61103">MNKCPRLIFLVLFSLIIAGCREDARQTDEQEAVLESESQVDNTEISTPKPAVLIGKGDDAKAFKYFNVINHSYLFGTNHKDEEKEISNDSMRLKLNSLDSPQFMEIMAIGDNKYYRTKFFIKPGETVRFEMKDGKIHSLGPDDPENSFYQDLYDATPDYAKNNYSGDIQEYGKSIAAIYQKKLEFLRAYISDNKDLTENAISSIRKDLKYEYFNNLIQPRNIPSSNREFYFNEQDGLLPILQREAGKSETMFSYSEYFGSIDVQDFSTNPDITNTFYKNSINPFIRYYFLSSENLPYTKEKFLAEKQFIEEHFEGEVRDYAIARMISDYHNKGFGSSKNNIQTLKSAISEYEPRFEKDSYKSRMAEISDELSNFNFELSEEVLQSELVTHSGARITLQEILKQGPELKILDLWASWCPPCIRDIRETSGLKEELKEIADIQWIYLSLDTTTEKWKKGVQDLNPNLNSSNSFWIENHFESDLVKFFKVQSIPRYIILDQDNSIILDNAPSPFVKENFLRLIKSISKP</sequence>
<dbReference type="PANTHER" id="PTHR42852:SF6">
    <property type="entry name" value="THIOL:DISULFIDE INTERCHANGE PROTEIN DSBE"/>
    <property type="match status" value="1"/>
</dbReference>
<evidence type="ECO:0000313" key="7">
    <source>
        <dbReference type="Proteomes" id="UP001155280"/>
    </source>
</evidence>
<evidence type="ECO:0000256" key="3">
    <source>
        <dbReference type="ARBA" id="ARBA00023157"/>
    </source>
</evidence>
<keyword evidence="2" id="KW-0201">Cytochrome c-type biogenesis</keyword>
<organism evidence="6 7">
    <name type="scientific">Christiangramia oceanisediminis</name>
    <dbReference type="NCBI Taxonomy" id="2920386"/>
    <lineage>
        <taxon>Bacteria</taxon>
        <taxon>Pseudomonadati</taxon>
        <taxon>Bacteroidota</taxon>
        <taxon>Flavobacteriia</taxon>
        <taxon>Flavobacteriales</taxon>
        <taxon>Flavobacteriaceae</taxon>
        <taxon>Christiangramia</taxon>
    </lineage>
</organism>
<dbReference type="InterPro" id="IPR050553">
    <property type="entry name" value="Thioredoxin_ResA/DsbE_sf"/>
</dbReference>
<evidence type="ECO:0000256" key="4">
    <source>
        <dbReference type="ARBA" id="ARBA00023284"/>
    </source>
</evidence>
<dbReference type="Proteomes" id="UP001155280">
    <property type="component" value="Unassembled WGS sequence"/>
</dbReference>
<keyword evidence="3" id="KW-1015">Disulfide bond</keyword>
<dbReference type="PROSITE" id="PS51257">
    <property type="entry name" value="PROKAR_LIPOPROTEIN"/>
    <property type="match status" value="1"/>
</dbReference>
<dbReference type="InterPro" id="IPR036249">
    <property type="entry name" value="Thioredoxin-like_sf"/>
</dbReference>
<dbReference type="InterPro" id="IPR013766">
    <property type="entry name" value="Thioredoxin_domain"/>
</dbReference>
<evidence type="ECO:0000256" key="2">
    <source>
        <dbReference type="ARBA" id="ARBA00022748"/>
    </source>
</evidence>
<gene>
    <name evidence="6" type="ORF">MKO06_08680</name>
</gene>
<dbReference type="Pfam" id="PF13905">
    <property type="entry name" value="Thioredoxin_8"/>
    <property type="match status" value="1"/>
</dbReference>
<dbReference type="RefSeq" id="WP_241551790.1">
    <property type="nucleotide sequence ID" value="NZ_JANCNS010000002.1"/>
</dbReference>
<dbReference type="PROSITE" id="PS51352">
    <property type="entry name" value="THIOREDOXIN_2"/>
    <property type="match status" value="1"/>
</dbReference>
<evidence type="ECO:0000313" key="6">
    <source>
        <dbReference type="EMBL" id="MCP9199979.1"/>
    </source>
</evidence>
<dbReference type="EMBL" id="JANCNS010000002">
    <property type="protein sequence ID" value="MCP9199979.1"/>
    <property type="molecule type" value="Genomic_DNA"/>
</dbReference>